<keyword evidence="2" id="KW-1185">Reference proteome</keyword>
<name>A0A4R6YM96_9GAMM</name>
<dbReference type="Proteomes" id="UP000295293">
    <property type="component" value="Unassembled WGS sequence"/>
</dbReference>
<reference evidence="1 2" key="1">
    <citation type="submission" date="2019-03" db="EMBL/GenBank/DDBJ databases">
        <title>Genomic Encyclopedia of Type Strains, Phase IV (KMG-IV): sequencing the most valuable type-strain genomes for metagenomic binning, comparative biology and taxonomic classification.</title>
        <authorList>
            <person name="Goeker M."/>
        </authorList>
    </citation>
    <scope>NUCLEOTIDE SEQUENCE [LARGE SCALE GENOMIC DNA]</scope>
    <source>
        <strain evidence="1 2">DSM 21667</strain>
    </source>
</reference>
<dbReference type="EMBL" id="SNZH01000021">
    <property type="protein sequence ID" value="TDR38359.1"/>
    <property type="molecule type" value="Genomic_DNA"/>
</dbReference>
<dbReference type="RefSeq" id="WP_208113725.1">
    <property type="nucleotide sequence ID" value="NZ_SNZH01000021.1"/>
</dbReference>
<dbReference type="NCBIfam" id="NF047593">
    <property type="entry name" value="IS66_ISAeme5_TnpA"/>
    <property type="match status" value="1"/>
</dbReference>
<accession>A0A4R6YM96</accession>
<evidence type="ECO:0008006" key="3">
    <source>
        <dbReference type="Google" id="ProtNLM"/>
    </source>
</evidence>
<dbReference type="AlphaFoldDB" id="A0A4R6YM96"/>
<comment type="caution">
    <text evidence="1">The sequence shown here is derived from an EMBL/GenBank/DDBJ whole genome shotgun (WGS) entry which is preliminary data.</text>
</comment>
<sequence>MAIPKPERFWQQHVDTWRESGLTQKQYIKRHGLNAMTLAKWSSVLQRRLRATPGQALVPVRVVGEQVPASAIEVRRGALRLLVPVGTDPHWVAALLREMPAC</sequence>
<evidence type="ECO:0000313" key="2">
    <source>
        <dbReference type="Proteomes" id="UP000295293"/>
    </source>
</evidence>
<evidence type="ECO:0000313" key="1">
    <source>
        <dbReference type="EMBL" id="TDR38359.1"/>
    </source>
</evidence>
<proteinExistence type="predicted"/>
<protein>
    <recommendedName>
        <fullName evidence="3">Transposase</fullName>
    </recommendedName>
</protein>
<gene>
    <name evidence="1" type="ORF">DFR29_12131</name>
</gene>
<organism evidence="1 2">
    <name type="scientific">Tahibacter aquaticus</name>
    <dbReference type="NCBI Taxonomy" id="520092"/>
    <lineage>
        <taxon>Bacteria</taxon>
        <taxon>Pseudomonadati</taxon>
        <taxon>Pseudomonadota</taxon>
        <taxon>Gammaproteobacteria</taxon>
        <taxon>Lysobacterales</taxon>
        <taxon>Rhodanobacteraceae</taxon>
        <taxon>Tahibacter</taxon>
    </lineage>
</organism>